<evidence type="ECO:0000259" key="3">
    <source>
        <dbReference type="PROSITE" id="PS50125"/>
    </source>
</evidence>
<dbReference type="AlphaFoldDB" id="A0A1M7ZMY5"/>
<name>A0A1M7ZMY5_9HYPH</name>
<feature type="transmembrane region" description="Helical" evidence="2">
    <location>
        <begin position="350"/>
        <end position="372"/>
    </location>
</feature>
<dbReference type="InterPro" id="IPR029787">
    <property type="entry name" value="Nucleotide_cyclase"/>
</dbReference>
<dbReference type="CDD" id="cd06225">
    <property type="entry name" value="HAMP"/>
    <property type="match status" value="1"/>
</dbReference>
<proteinExistence type="predicted"/>
<sequence length="643" mass="67784">MKRETSTMPPPASPVVPSGSEGSSARAEAPSRGDAPARWTVPLGWVLGGGYGLLLFVSLVIVLSIAVTSNYNNTYSLLRDKAILVMDLLSSRISDQLAPAELAANDIASLYAAGAFETDRQDDRQMLALLEGALVGNSSVGGAVIYDRNFDVVGFYRSNDGAIQKLADGSVEALSEGDRKVLSAMPAHAGATWEPLRFTAGNLVASVAAPLDRDGQRGGYVVAAVTAEALSHVVAELGQGTRVTAFLLDSKGQVFAHSGGSALKLPDAINRNHGWVTPADIGDRVLVAYEDEDQPATLARVAGDINIDQVEVGEDSYIIITRQLNRFGAKPWTVGAYMLSADTLDQLRGLYGSVIAGIVMIVIAIALALWIARRIARSIGQLRTEADRIAALDLDAARQVPSSRIAEFDSGARAFNNMLEAVRAFSRYVPSGLVRRLMRFGFAAATRPERRIAAIMFTDLAGFTTLSEELSPEDVSLLLNRHFSALVACVEAENGTVDKFLGDGMMAVWAEGSPAENAARAARAAVAIARAVEESAAQARAEGALVLRVRIGLHVGPVIIGNLGATERVNYTTIGDTVNVASRLEAFGKTLADADAQDAVVLATGDLVQLADPGIRCAAIGATALRGRSGALTVYRILPHAAP</sequence>
<evidence type="ECO:0000256" key="1">
    <source>
        <dbReference type="SAM" id="MobiDB-lite"/>
    </source>
</evidence>
<evidence type="ECO:0000259" key="4">
    <source>
        <dbReference type="PROSITE" id="PS50885"/>
    </source>
</evidence>
<dbReference type="Gene3D" id="6.10.340.10">
    <property type="match status" value="1"/>
</dbReference>
<dbReference type="STRING" id="1123029.SAMN02745172_02910"/>
<dbReference type="InterPro" id="IPR003660">
    <property type="entry name" value="HAMP_dom"/>
</dbReference>
<dbReference type="GO" id="GO:0004016">
    <property type="term" value="F:adenylate cyclase activity"/>
    <property type="evidence" value="ECO:0007669"/>
    <property type="project" value="UniProtKB-ARBA"/>
</dbReference>
<keyword evidence="2" id="KW-0812">Transmembrane</keyword>
<dbReference type="Pfam" id="PF00211">
    <property type="entry name" value="Guanylate_cyc"/>
    <property type="match status" value="1"/>
</dbReference>
<evidence type="ECO:0000313" key="6">
    <source>
        <dbReference type="Proteomes" id="UP000186406"/>
    </source>
</evidence>
<keyword evidence="2" id="KW-1133">Transmembrane helix</keyword>
<accession>A0A1M7ZMY5</accession>
<dbReference type="Pfam" id="PF00672">
    <property type="entry name" value="HAMP"/>
    <property type="match status" value="1"/>
</dbReference>
<keyword evidence="2" id="KW-0472">Membrane</keyword>
<dbReference type="PANTHER" id="PTHR43081:SF1">
    <property type="entry name" value="ADENYLATE CYCLASE, TERMINAL-DIFFERENTIATION SPECIFIC"/>
    <property type="match status" value="1"/>
</dbReference>
<evidence type="ECO:0000256" key="2">
    <source>
        <dbReference type="SAM" id="Phobius"/>
    </source>
</evidence>
<evidence type="ECO:0000313" key="5">
    <source>
        <dbReference type="EMBL" id="SHO66255.1"/>
    </source>
</evidence>
<dbReference type="Gene3D" id="3.30.70.1230">
    <property type="entry name" value="Nucleotide cyclase"/>
    <property type="match status" value="1"/>
</dbReference>
<dbReference type="EMBL" id="FRXO01000005">
    <property type="protein sequence ID" value="SHO66255.1"/>
    <property type="molecule type" value="Genomic_DNA"/>
</dbReference>
<dbReference type="InterPro" id="IPR001054">
    <property type="entry name" value="A/G_cyclase"/>
</dbReference>
<dbReference type="Proteomes" id="UP000186406">
    <property type="component" value="Unassembled WGS sequence"/>
</dbReference>
<dbReference type="PROSITE" id="PS50885">
    <property type="entry name" value="HAMP"/>
    <property type="match status" value="1"/>
</dbReference>
<dbReference type="SUPFAM" id="SSF55073">
    <property type="entry name" value="Nucleotide cyclase"/>
    <property type="match status" value="1"/>
</dbReference>
<dbReference type="RefSeq" id="WP_073629865.1">
    <property type="nucleotide sequence ID" value="NZ_FRXO01000005.1"/>
</dbReference>
<organism evidence="5 6">
    <name type="scientific">Pseudoxanthobacter soli DSM 19599</name>
    <dbReference type="NCBI Taxonomy" id="1123029"/>
    <lineage>
        <taxon>Bacteria</taxon>
        <taxon>Pseudomonadati</taxon>
        <taxon>Pseudomonadota</taxon>
        <taxon>Alphaproteobacteria</taxon>
        <taxon>Hyphomicrobiales</taxon>
        <taxon>Segnochrobactraceae</taxon>
        <taxon>Pseudoxanthobacter</taxon>
    </lineage>
</organism>
<dbReference type="SMART" id="SM00044">
    <property type="entry name" value="CYCc"/>
    <property type="match status" value="1"/>
</dbReference>
<dbReference type="GO" id="GO:0016020">
    <property type="term" value="C:membrane"/>
    <property type="evidence" value="ECO:0007669"/>
    <property type="project" value="InterPro"/>
</dbReference>
<feature type="domain" description="HAMP" evidence="4">
    <location>
        <begin position="373"/>
        <end position="427"/>
    </location>
</feature>
<feature type="region of interest" description="Disordered" evidence="1">
    <location>
        <begin position="1"/>
        <end position="35"/>
    </location>
</feature>
<dbReference type="PROSITE" id="PS50125">
    <property type="entry name" value="GUANYLATE_CYCLASE_2"/>
    <property type="match status" value="1"/>
</dbReference>
<feature type="domain" description="Guanylate cyclase" evidence="3">
    <location>
        <begin position="454"/>
        <end position="585"/>
    </location>
</feature>
<dbReference type="PANTHER" id="PTHR43081">
    <property type="entry name" value="ADENYLATE CYCLASE, TERMINAL-DIFFERENTIATION SPECIFIC-RELATED"/>
    <property type="match status" value="1"/>
</dbReference>
<reference evidence="5 6" key="1">
    <citation type="submission" date="2016-12" db="EMBL/GenBank/DDBJ databases">
        <authorList>
            <person name="Song W.-J."/>
            <person name="Kurnit D.M."/>
        </authorList>
    </citation>
    <scope>NUCLEOTIDE SEQUENCE [LARGE SCALE GENOMIC DNA]</scope>
    <source>
        <strain evidence="5 6">DSM 19599</strain>
    </source>
</reference>
<feature type="transmembrane region" description="Helical" evidence="2">
    <location>
        <begin position="45"/>
        <end position="67"/>
    </location>
</feature>
<gene>
    <name evidence="5" type="ORF">SAMN02745172_02910</name>
</gene>
<dbReference type="InterPro" id="IPR050697">
    <property type="entry name" value="Adenylyl/Guanylyl_Cyclase_3/4"/>
</dbReference>
<dbReference type="GO" id="GO:0035556">
    <property type="term" value="P:intracellular signal transduction"/>
    <property type="evidence" value="ECO:0007669"/>
    <property type="project" value="InterPro"/>
</dbReference>
<keyword evidence="6" id="KW-1185">Reference proteome</keyword>
<dbReference type="CDD" id="cd07302">
    <property type="entry name" value="CHD"/>
    <property type="match status" value="1"/>
</dbReference>
<dbReference type="GO" id="GO:0009190">
    <property type="term" value="P:cyclic nucleotide biosynthetic process"/>
    <property type="evidence" value="ECO:0007669"/>
    <property type="project" value="InterPro"/>
</dbReference>
<feature type="compositionally biased region" description="Low complexity" evidence="1">
    <location>
        <begin position="15"/>
        <end position="33"/>
    </location>
</feature>
<protein>
    <submittedName>
        <fullName evidence="5">Adenylate cyclase</fullName>
    </submittedName>
</protein>
<dbReference type="OrthoDB" id="9789782at2"/>